<dbReference type="InterPro" id="IPR036595">
    <property type="entry name" value="A-macroglobulin_rcpt-bd_sf"/>
</dbReference>
<dbReference type="OrthoDB" id="679547at2"/>
<dbReference type="RefSeq" id="WP_089051360.1">
    <property type="nucleotide sequence ID" value="NZ_FXTV01000017.1"/>
</dbReference>
<dbReference type="SMART" id="SM01419">
    <property type="entry name" value="Thiol-ester_cl"/>
    <property type="match status" value="1"/>
</dbReference>
<sequence>MKNIKYIFFLMIFQTVLGQNTEENWNTVYKNSITEKVYLHLNNVLYEAGETVYFKGYIAESSNTPSTLSGYLYVDVFDGANQKILTQNYNIDNANIEGSYSIPEGAASGMYKIKAYTKVQNEIGENIFEKNFFVQKVVSPRILMTLDFTKKAYGKDEICEANFELKNLESQPIKNYAFEYDIFVDGKKINSLQGKTDDLGKAVVVFKLPNDLKSNDGILNVMLDYDNFKESVTRSIPINLNFIDLQFLPESGNLVLNEVSSLFFIAKNEFGLPMDVAGFIEDEKGNRVSDFKSIHDGMGNVILKTMKDKKYFAVVTSPFQSKEKIALPSAINNLFVLNAKKNPEDVILNIYATLTIPARLLVRNTAQIYQTTELNLTQGWNSVTIKTEDLPVGIHSFSLLVKNEIVAERLVFLNYQDGLKIEIKTDKEIYLPREKVKVSILTKDKNNTPIASNLSVSVVDSKLLTYIDDKQDNLLTWFYLGFELKGKIYEPRFYFDENKKLEDREQGIDLLLNTYGWRKYDQKNLQDLLVETSTIKPETTDIIEGFVLNHKDKPVRTKVLFLTDQGKVFETKSNSSGYFQFHKVSFSDLAYLVAEGKRKEEYTIKNSFTNENEFAKMKDTLSNSVSDNVTYNYINKKESGQIVNNTKITGNSVSLDTQQSLLNESIVVGYGTASKKNNTTGSYATLRVQYEEIASNILSGRITGVQVTSASGQVGSADKVMIRGAGSIYGSRAGGQPLIVIDGIPYANNESSSFLGSIPVNSIESISILKDASASAIYGLSGAYGVILINTKSRLYQYQGNQIFGKKHTYTFQDIWRSGTKALSEAEYFYAPKYKTVIVEEKTDFRSCIYWNSIIHTNKKGEANFEFYNSDDNTSFKILAEGTSYKGHIGKSEASYAVKELIQTDVKVPVYASQDDVILIPVWLKNNSDKSLQLQSKLEFNKQNVQQQDSVIHLKPNESKTIYLSLFSNTIGKKLPLEITLTGENLKSKIKKTIDIYSKGFPMNIDISGSGSQVKDFVITEPLPGTIDSGFKLFYNPFSSIFDILEGMMSEPHGCFEQVSSTNYPNIMAMQLLEFKKVSPEFKEKVLNFLNNGYQKLKNYESKDGGFEWYGGNPGNEALTAYGLLQFNEMKNFINVDKKLVERSINWLNSRKDNKGGFKQNPGRYGFSGIKYEVNNAYIVYVLSEIGETNIEKEYQTALQEALKSNDLYRMNLLALSSFNLKKYEEYKQLMQLIRVEVKRLGFKELRAEQSVINSYGKSMNIEIVSLYTLALLKDRTIKREVMYAIDYIQASKTSYGFGSTQATALALKCITECMKINNMTSDSFFSEATMSLNNESIDLTQKDKNGNVILKDLKANLGSNNFSIKMPKDSYIPYLFYVQYQTYRPNNSEECKLVLNTKTANKKVKISETARVEIQIQNKSKQEVSNPIARIGIPGGLTPEPWQLKELTEKNIVDYYEILGNELVLYFRKLNSMEIRKVNIDLKAIIPGNYKAVASSAYLYYENEHRNWNSGLEIEVLK</sequence>
<dbReference type="Gene3D" id="2.60.40.690">
    <property type="entry name" value="Alpha-macroglobulin, receptor-binding domain"/>
    <property type="match status" value="1"/>
</dbReference>
<dbReference type="Pfam" id="PF07715">
    <property type="entry name" value="Plug"/>
    <property type="match status" value="1"/>
</dbReference>
<dbReference type="Gene3D" id="2.60.40.1930">
    <property type="match status" value="1"/>
</dbReference>
<dbReference type="SUPFAM" id="SSF48239">
    <property type="entry name" value="Terpenoid cyclases/Protein prenyltransferases"/>
    <property type="match status" value="1"/>
</dbReference>
<dbReference type="InterPro" id="IPR009048">
    <property type="entry name" value="A-macroglobulin_rcpt-bd"/>
</dbReference>
<dbReference type="PANTHER" id="PTHR11412:SF136">
    <property type="entry name" value="CD109 ANTIGEN"/>
    <property type="match status" value="1"/>
</dbReference>
<dbReference type="InterPro" id="IPR037066">
    <property type="entry name" value="Plug_dom_sf"/>
</dbReference>
<reference evidence="4 5" key="1">
    <citation type="submission" date="2016-11" db="EMBL/GenBank/DDBJ databases">
        <title>Whole genomes of Flavobacteriaceae.</title>
        <authorList>
            <person name="Stine C."/>
            <person name="Li C."/>
            <person name="Tadesse D."/>
        </authorList>
    </citation>
    <scope>NUCLEOTIDE SEQUENCE [LARGE SCALE GENOMIC DNA]</scope>
    <source>
        <strain evidence="4 5">DSM 18292</strain>
    </source>
</reference>
<keyword evidence="2" id="KW-0882">Thioester bond</keyword>
<protein>
    <recommendedName>
        <fullName evidence="3">Alpha-2-macroglobulin domain-containing protein</fullName>
    </recommendedName>
</protein>
<name>A0A226GWQ7_9FLAO</name>
<dbReference type="GO" id="GO:0005615">
    <property type="term" value="C:extracellular space"/>
    <property type="evidence" value="ECO:0007669"/>
    <property type="project" value="InterPro"/>
</dbReference>
<dbReference type="InterPro" id="IPR050473">
    <property type="entry name" value="A2M/Complement_sys"/>
</dbReference>
<dbReference type="Gene3D" id="1.50.10.20">
    <property type="match status" value="1"/>
</dbReference>
<evidence type="ECO:0000313" key="4">
    <source>
        <dbReference type="EMBL" id="OXA85866.1"/>
    </source>
</evidence>
<keyword evidence="5" id="KW-1185">Reference proteome</keyword>
<dbReference type="InterPro" id="IPR008930">
    <property type="entry name" value="Terpenoid_cyclase/PrenylTrfase"/>
</dbReference>
<dbReference type="SMART" id="SM01360">
    <property type="entry name" value="A2M"/>
    <property type="match status" value="1"/>
</dbReference>
<evidence type="ECO:0000256" key="2">
    <source>
        <dbReference type="ARBA" id="ARBA00022966"/>
    </source>
</evidence>
<dbReference type="EMBL" id="MUGW01000046">
    <property type="protein sequence ID" value="OXA85866.1"/>
    <property type="molecule type" value="Genomic_DNA"/>
</dbReference>
<organism evidence="4 5">
    <name type="scientific">Flavobacterium hercynium</name>
    <dbReference type="NCBI Taxonomy" id="387094"/>
    <lineage>
        <taxon>Bacteria</taxon>
        <taxon>Pseudomonadati</taxon>
        <taxon>Bacteroidota</taxon>
        <taxon>Flavobacteriia</taxon>
        <taxon>Flavobacteriales</taxon>
        <taxon>Flavobacteriaceae</taxon>
        <taxon>Flavobacterium</taxon>
    </lineage>
</organism>
<proteinExistence type="predicted"/>
<evidence type="ECO:0000259" key="3">
    <source>
        <dbReference type="SMART" id="SM01360"/>
    </source>
</evidence>
<dbReference type="Pfam" id="PF07678">
    <property type="entry name" value="TED_complement"/>
    <property type="match status" value="1"/>
</dbReference>
<dbReference type="Pfam" id="PF07677">
    <property type="entry name" value="A2M_recep"/>
    <property type="match status" value="1"/>
</dbReference>
<dbReference type="Pfam" id="PF00207">
    <property type="entry name" value="A2M"/>
    <property type="match status" value="1"/>
</dbReference>
<dbReference type="InterPro" id="IPR001599">
    <property type="entry name" value="Macroglobln_a2"/>
</dbReference>
<dbReference type="SUPFAM" id="SSF56935">
    <property type="entry name" value="Porins"/>
    <property type="match status" value="1"/>
</dbReference>
<dbReference type="Gene3D" id="2.170.130.10">
    <property type="entry name" value="TonB-dependent receptor, plug domain"/>
    <property type="match status" value="1"/>
</dbReference>
<keyword evidence="1" id="KW-0732">Signal</keyword>
<dbReference type="InterPro" id="IPR012910">
    <property type="entry name" value="Plug_dom"/>
</dbReference>
<dbReference type="Proteomes" id="UP000198345">
    <property type="component" value="Unassembled WGS sequence"/>
</dbReference>
<dbReference type="InterPro" id="IPR023997">
    <property type="entry name" value="TonB-dep_OMP_SusC/RagA_CS"/>
</dbReference>
<dbReference type="InterPro" id="IPR047565">
    <property type="entry name" value="Alpha-macroglob_thiol-ester_cl"/>
</dbReference>
<dbReference type="PANTHER" id="PTHR11412">
    <property type="entry name" value="MACROGLOBULIN / COMPLEMENT"/>
    <property type="match status" value="1"/>
</dbReference>
<evidence type="ECO:0000313" key="5">
    <source>
        <dbReference type="Proteomes" id="UP000198345"/>
    </source>
</evidence>
<accession>A0A226GWQ7</accession>
<dbReference type="GO" id="GO:0004866">
    <property type="term" value="F:endopeptidase inhibitor activity"/>
    <property type="evidence" value="ECO:0007669"/>
    <property type="project" value="InterPro"/>
</dbReference>
<dbReference type="InterPro" id="IPR011626">
    <property type="entry name" value="Alpha-macroglobulin_TED"/>
</dbReference>
<dbReference type="NCBIfam" id="TIGR04057">
    <property type="entry name" value="SusC_RagA_signa"/>
    <property type="match status" value="1"/>
</dbReference>
<dbReference type="CDD" id="cd02891">
    <property type="entry name" value="A2M_like"/>
    <property type="match status" value="1"/>
</dbReference>
<dbReference type="SUPFAM" id="SSF49410">
    <property type="entry name" value="Alpha-macroglobulin receptor domain"/>
    <property type="match status" value="1"/>
</dbReference>
<comment type="caution">
    <text evidence="4">The sequence shown here is derived from an EMBL/GenBank/DDBJ whole genome shotgun (WGS) entry which is preliminary data.</text>
</comment>
<feature type="domain" description="Alpha-2-macroglobulin" evidence="3">
    <location>
        <begin position="848"/>
        <end position="938"/>
    </location>
</feature>
<gene>
    <name evidence="4" type="ORF">B0A66_18585</name>
</gene>
<evidence type="ECO:0000256" key="1">
    <source>
        <dbReference type="ARBA" id="ARBA00022729"/>
    </source>
</evidence>